<dbReference type="AlphaFoldDB" id="A0A3M7SY29"/>
<feature type="region of interest" description="Disordered" evidence="1">
    <location>
        <begin position="103"/>
        <end position="124"/>
    </location>
</feature>
<feature type="compositionally biased region" description="Polar residues" evidence="1">
    <location>
        <begin position="227"/>
        <end position="238"/>
    </location>
</feature>
<comment type="caution">
    <text evidence="2">The sequence shown here is derived from an EMBL/GenBank/DDBJ whole genome shotgun (WGS) entry which is preliminary data.</text>
</comment>
<sequence length="369" mass="42093">MHSFLNSLKIILTKTVSEKNDFLSQTVQANKDHKNETSDFDNSKFNGVDSSLLKVPNLSANKSPSITNLSSKTPLVRDLNTCYQSLEETSRISRNNVFELSFKESSPDQNSFPKNQERNSSNKINNINMSDNLADTNSLHLINNQFDSIHNPGINFSNFPRRPPPAPVYHPARNNNYDMSKTVNSIVDNLEADLARHVKRRPSGQFESCSHPLLAAALMEDKKHQAKLQNNDNESNKLSNSPSISPSYSNSISRSPSPMEQRYSSNKTNSRSPSPIFKSNVEYGKYRKLPPVPSGNQKLSFQDDLKIRSNSNLKKTNEEQNHHFKLPLVNDKTFKNQYNFGYKNVEYKHENENSPIYEDDDSDQNEIWF</sequence>
<dbReference type="Proteomes" id="UP000276133">
    <property type="component" value="Unassembled WGS sequence"/>
</dbReference>
<name>A0A3M7SY29_BRAPC</name>
<protein>
    <submittedName>
        <fullName evidence="2">Uncharacterized protein</fullName>
    </submittedName>
</protein>
<feature type="compositionally biased region" description="Polar residues" evidence="1">
    <location>
        <begin position="262"/>
        <end position="273"/>
    </location>
</feature>
<proteinExistence type="predicted"/>
<keyword evidence="3" id="KW-1185">Reference proteome</keyword>
<reference evidence="2 3" key="1">
    <citation type="journal article" date="2018" name="Sci. Rep.">
        <title>Genomic signatures of local adaptation to the degree of environmental predictability in rotifers.</title>
        <authorList>
            <person name="Franch-Gras L."/>
            <person name="Hahn C."/>
            <person name="Garcia-Roger E.M."/>
            <person name="Carmona M.J."/>
            <person name="Serra M."/>
            <person name="Gomez A."/>
        </authorList>
    </citation>
    <scope>NUCLEOTIDE SEQUENCE [LARGE SCALE GENOMIC DNA]</scope>
    <source>
        <strain evidence="2">HYR1</strain>
    </source>
</reference>
<evidence type="ECO:0000256" key="1">
    <source>
        <dbReference type="SAM" id="MobiDB-lite"/>
    </source>
</evidence>
<evidence type="ECO:0000313" key="2">
    <source>
        <dbReference type="EMBL" id="RNA40627.1"/>
    </source>
</evidence>
<evidence type="ECO:0000313" key="3">
    <source>
        <dbReference type="Proteomes" id="UP000276133"/>
    </source>
</evidence>
<gene>
    <name evidence="2" type="ORF">BpHYR1_031822</name>
</gene>
<dbReference type="EMBL" id="REGN01000619">
    <property type="protein sequence ID" value="RNA40627.1"/>
    <property type="molecule type" value="Genomic_DNA"/>
</dbReference>
<organism evidence="2 3">
    <name type="scientific">Brachionus plicatilis</name>
    <name type="common">Marine rotifer</name>
    <name type="synonym">Brachionus muelleri</name>
    <dbReference type="NCBI Taxonomy" id="10195"/>
    <lineage>
        <taxon>Eukaryota</taxon>
        <taxon>Metazoa</taxon>
        <taxon>Spiralia</taxon>
        <taxon>Gnathifera</taxon>
        <taxon>Rotifera</taxon>
        <taxon>Eurotatoria</taxon>
        <taxon>Monogononta</taxon>
        <taxon>Pseudotrocha</taxon>
        <taxon>Ploima</taxon>
        <taxon>Brachionidae</taxon>
        <taxon>Brachionus</taxon>
    </lineage>
</organism>
<feature type="compositionally biased region" description="Low complexity" evidence="1">
    <location>
        <begin position="239"/>
        <end position="258"/>
    </location>
</feature>
<feature type="region of interest" description="Disordered" evidence="1">
    <location>
        <begin position="223"/>
        <end position="278"/>
    </location>
</feature>
<accession>A0A3M7SY29</accession>